<evidence type="ECO:0000256" key="4">
    <source>
        <dbReference type="PROSITE-ProRule" id="PRU00169"/>
    </source>
</evidence>
<dbReference type="SMART" id="SM00387">
    <property type="entry name" value="HATPase_c"/>
    <property type="match status" value="1"/>
</dbReference>
<evidence type="ECO:0000256" key="2">
    <source>
        <dbReference type="ARBA" id="ARBA00012438"/>
    </source>
</evidence>
<dbReference type="SMART" id="SM00388">
    <property type="entry name" value="HisKA"/>
    <property type="match status" value="1"/>
</dbReference>
<sequence length="539" mass="58216">MDKRCNEGAEASDGELALLSQDALQAIARAEGVPLVVTDPAQADNPIVYANQAFLDLTGYAAGDVLGRNCRFMQGPETDPRALELLRGGLAGKQETVVELLNYRRDGTPFWNELVVAPVSDGKDGVRYYIGLSRDVTRRREADQSLYQAQKMDALGQLTGGLAHDLHNLLQVMVGYLDMIRLQNGREQPDPRRIQRSVENALGAADRARTLTQQLLAFSRRQKLEARSTDLNALLQDMQPSIQRILGTDVALEARLAPDLWSCKVDPLQAESALRNLLLNAYDALAGVSPREVRISTENAWVASEDVGLGDDLQPGPYVCVSVTDSGAGIPFEHLGRVIDPFFTTKGAGPGSGLGLSMVYGFARQSGGTLRVLSGQGIGTTVSLFFPRAEEQRSTDAAIGAACSIESVGQGERVLVVEDRADVAELAQVMLEEAGYATLVAYDAVQALNVLEKHPVDLLFTDLSMPGEMNGVTLAREAVKRHPGLRVLLTTGYADADLARTDGDGKRFETLPKPYGHDDLLRQVRCALEAAYRPSASSA</sequence>
<keyword evidence="3 4" id="KW-0597">Phosphoprotein</keyword>
<dbReference type="PROSITE" id="PS50112">
    <property type="entry name" value="PAS"/>
    <property type="match status" value="1"/>
</dbReference>
<dbReference type="AlphaFoldDB" id="A0A553H2C6"/>
<dbReference type="Pfam" id="PF02518">
    <property type="entry name" value="HATPase_c"/>
    <property type="match status" value="1"/>
</dbReference>
<feature type="modified residue" description="4-aspartylphosphate" evidence="4">
    <location>
        <position position="462"/>
    </location>
</feature>
<accession>A0A553H2C6</accession>
<dbReference type="SMART" id="SM00086">
    <property type="entry name" value="PAC"/>
    <property type="match status" value="1"/>
</dbReference>
<dbReference type="SUPFAM" id="SSF52172">
    <property type="entry name" value="CheY-like"/>
    <property type="match status" value="1"/>
</dbReference>
<dbReference type="InterPro" id="IPR001789">
    <property type="entry name" value="Sig_transdc_resp-reg_receiver"/>
</dbReference>
<dbReference type="Gene3D" id="3.40.50.2300">
    <property type="match status" value="1"/>
</dbReference>
<dbReference type="PRINTS" id="PR00344">
    <property type="entry name" value="BCTRLSENSOR"/>
</dbReference>
<dbReference type="InterPro" id="IPR011006">
    <property type="entry name" value="CheY-like_superfamily"/>
</dbReference>
<dbReference type="SMART" id="SM00448">
    <property type="entry name" value="REC"/>
    <property type="match status" value="1"/>
</dbReference>
<reference evidence="9 10" key="1">
    <citation type="submission" date="2019-07" db="EMBL/GenBank/DDBJ databases">
        <title>Pseudomonas mangiferae sp. nov., isolated from bark of mango tree in Thailand.</title>
        <authorList>
            <person name="Srisuk N."/>
            <person name="Anurat P."/>
        </authorList>
    </citation>
    <scope>NUCLEOTIDE SEQUENCE [LARGE SCALE GENOMIC DNA]</scope>
    <source>
        <strain evidence="9 10">DMKU_BBB3-04</strain>
    </source>
</reference>
<dbReference type="InterPro" id="IPR000014">
    <property type="entry name" value="PAS"/>
</dbReference>
<organism evidence="9 10">
    <name type="scientific">Pseudomonas mangiferae</name>
    <dbReference type="NCBI Taxonomy" id="2593654"/>
    <lineage>
        <taxon>Bacteria</taxon>
        <taxon>Pseudomonadati</taxon>
        <taxon>Pseudomonadota</taxon>
        <taxon>Gammaproteobacteria</taxon>
        <taxon>Pseudomonadales</taxon>
        <taxon>Pseudomonadaceae</taxon>
        <taxon>Pseudomonas</taxon>
    </lineage>
</organism>
<dbReference type="EMBL" id="VJOY01000003">
    <property type="protein sequence ID" value="TRX75914.1"/>
    <property type="molecule type" value="Genomic_DNA"/>
</dbReference>
<dbReference type="OrthoDB" id="9772100at2"/>
<evidence type="ECO:0000259" key="5">
    <source>
        <dbReference type="PROSITE" id="PS50109"/>
    </source>
</evidence>
<dbReference type="Proteomes" id="UP000315235">
    <property type="component" value="Unassembled WGS sequence"/>
</dbReference>
<dbReference type="PROSITE" id="PS50113">
    <property type="entry name" value="PAC"/>
    <property type="match status" value="1"/>
</dbReference>
<dbReference type="InterPro" id="IPR005467">
    <property type="entry name" value="His_kinase_dom"/>
</dbReference>
<dbReference type="PROSITE" id="PS50109">
    <property type="entry name" value="HIS_KIN"/>
    <property type="match status" value="1"/>
</dbReference>
<dbReference type="Gene3D" id="1.10.287.130">
    <property type="match status" value="1"/>
</dbReference>
<feature type="domain" description="PAS" evidence="7">
    <location>
        <begin position="20"/>
        <end position="93"/>
    </location>
</feature>
<dbReference type="Gene3D" id="3.30.565.10">
    <property type="entry name" value="Histidine kinase-like ATPase, C-terminal domain"/>
    <property type="match status" value="1"/>
</dbReference>
<dbReference type="PANTHER" id="PTHR43065">
    <property type="entry name" value="SENSOR HISTIDINE KINASE"/>
    <property type="match status" value="1"/>
</dbReference>
<dbReference type="SUPFAM" id="SSF47384">
    <property type="entry name" value="Homodimeric domain of signal transducing histidine kinase"/>
    <property type="match status" value="1"/>
</dbReference>
<dbReference type="InterPro" id="IPR003661">
    <property type="entry name" value="HisK_dim/P_dom"/>
</dbReference>
<dbReference type="SUPFAM" id="SSF55785">
    <property type="entry name" value="PYP-like sensor domain (PAS domain)"/>
    <property type="match status" value="1"/>
</dbReference>
<name>A0A553H2C6_9PSED</name>
<proteinExistence type="predicted"/>
<dbReference type="Pfam" id="PF00512">
    <property type="entry name" value="HisKA"/>
    <property type="match status" value="1"/>
</dbReference>
<dbReference type="InterPro" id="IPR001610">
    <property type="entry name" value="PAC"/>
</dbReference>
<protein>
    <recommendedName>
        <fullName evidence="2">histidine kinase</fullName>
        <ecNumber evidence="2">2.7.13.3</ecNumber>
    </recommendedName>
</protein>
<dbReference type="NCBIfam" id="TIGR00229">
    <property type="entry name" value="sensory_box"/>
    <property type="match status" value="1"/>
</dbReference>
<evidence type="ECO:0000259" key="7">
    <source>
        <dbReference type="PROSITE" id="PS50112"/>
    </source>
</evidence>
<gene>
    <name evidence="9" type="ORF">FM069_05620</name>
</gene>
<comment type="catalytic activity">
    <reaction evidence="1">
        <text>ATP + protein L-histidine = ADP + protein N-phospho-L-histidine.</text>
        <dbReference type="EC" id="2.7.13.3"/>
    </reaction>
</comment>
<dbReference type="EC" id="2.7.13.3" evidence="2"/>
<evidence type="ECO:0000256" key="3">
    <source>
        <dbReference type="ARBA" id="ARBA00022553"/>
    </source>
</evidence>
<evidence type="ECO:0000256" key="1">
    <source>
        <dbReference type="ARBA" id="ARBA00000085"/>
    </source>
</evidence>
<dbReference type="CDD" id="cd00130">
    <property type="entry name" value="PAS"/>
    <property type="match status" value="1"/>
</dbReference>
<dbReference type="PANTHER" id="PTHR43065:SF42">
    <property type="entry name" value="TWO-COMPONENT SENSOR PPRA"/>
    <property type="match status" value="1"/>
</dbReference>
<dbReference type="InterPro" id="IPR035965">
    <property type="entry name" value="PAS-like_dom_sf"/>
</dbReference>
<dbReference type="CDD" id="cd00082">
    <property type="entry name" value="HisKA"/>
    <property type="match status" value="1"/>
</dbReference>
<dbReference type="Pfam" id="PF13426">
    <property type="entry name" value="PAS_9"/>
    <property type="match status" value="1"/>
</dbReference>
<evidence type="ECO:0000259" key="8">
    <source>
        <dbReference type="PROSITE" id="PS50113"/>
    </source>
</evidence>
<dbReference type="InterPro" id="IPR004358">
    <property type="entry name" value="Sig_transdc_His_kin-like_C"/>
</dbReference>
<keyword evidence="10" id="KW-1185">Reference proteome</keyword>
<dbReference type="RefSeq" id="WP_143487306.1">
    <property type="nucleotide sequence ID" value="NZ_VJOY01000003.1"/>
</dbReference>
<comment type="caution">
    <text evidence="9">The sequence shown here is derived from an EMBL/GenBank/DDBJ whole genome shotgun (WGS) entry which is preliminary data.</text>
</comment>
<feature type="domain" description="Response regulatory" evidence="6">
    <location>
        <begin position="413"/>
        <end position="528"/>
    </location>
</feature>
<dbReference type="NCBIfam" id="NF010076">
    <property type="entry name" value="PRK13557.1"/>
    <property type="match status" value="1"/>
</dbReference>
<evidence type="ECO:0000313" key="10">
    <source>
        <dbReference type="Proteomes" id="UP000315235"/>
    </source>
</evidence>
<dbReference type="GO" id="GO:0000155">
    <property type="term" value="F:phosphorelay sensor kinase activity"/>
    <property type="evidence" value="ECO:0007669"/>
    <property type="project" value="InterPro"/>
</dbReference>
<evidence type="ECO:0000313" key="9">
    <source>
        <dbReference type="EMBL" id="TRX75914.1"/>
    </source>
</evidence>
<dbReference type="Pfam" id="PF00072">
    <property type="entry name" value="Response_reg"/>
    <property type="match status" value="1"/>
</dbReference>
<dbReference type="InterPro" id="IPR000700">
    <property type="entry name" value="PAS-assoc_C"/>
</dbReference>
<feature type="domain" description="PAC" evidence="8">
    <location>
        <begin position="94"/>
        <end position="148"/>
    </location>
</feature>
<evidence type="ECO:0000259" key="6">
    <source>
        <dbReference type="PROSITE" id="PS50110"/>
    </source>
</evidence>
<dbReference type="Gene3D" id="3.30.450.20">
    <property type="entry name" value="PAS domain"/>
    <property type="match status" value="1"/>
</dbReference>
<feature type="domain" description="Histidine kinase" evidence="5">
    <location>
        <begin position="161"/>
        <end position="390"/>
    </location>
</feature>
<dbReference type="InterPro" id="IPR036097">
    <property type="entry name" value="HisK_dim/P_sf"/>
</dbReference>
<dbReference type="InterPro" id="IPR036890">
    <property type="entry name" value="HATPase_C_sf"/>
</dbReference>
<dbReference type="PROSITE" id="PS50110">
    <property type="entry name" value="RESPONSE_REGULATORY"/>
    <property type="match status" value="1"/>
</dbReference>
<dbReference type="InterPro" id="IPR003594">
    <property type="entry name" value="HATPase_dom"/>
</dbReference>
<dbReference type="SUPFAM" id="SSF55874">
    <property type="entry name" value="ATPase domain of HSP90 chaperone/DNA topoisomerase II/histidine kinase"/>
    <property type="match status" value="1"/>
</dbReference>
<dbReference type="SMART" id="SM00091">
    <property type="entry name" value="PAS"/>
    <property type="match status" value="1"/>
</dbReference>